<dbReference type="GO" id="GO:0046982">
    <property type="term" value="F:protein heterodimerization activity"/>
    <property type="evidence" value="ECO:0007669"/>
    <property type="project" value="InterPro"/>
</dbReference>
<dbReference type="InterPro" id="IPR011990">
    <property type="entry name" value="TPR-like_helical_dom_sf"/>
</dbReference>
<dbReference type="GO" id="GO:0015629">
    <property type="term" value="C:actin cytoskeleton"/>
    <property type="evidence" value="ECO:0007669"/>
    <property type="project" value="TreeGrafter"/>
</dbReference>
<dbReference type="OrthoDB" id="2115703at2759"/>
<dbReference type="InterPro" id="IPR009072">
    <property type="entry name" value="Histone-fold"/>
</dbReference>
<keyword evidence="5" id="KW-1185">Reference proteome</keyword>
<dbReference type="Gene3D" id="1.10.20.10">
    <property type="entry name" value="Histone, subunit A"/>
    <property type="match status" value="1"/>
</dbReference>
<feature type="coiled-coil region" evidence="2">
    <location>
        <begin position="763"/>
        <end position="797"/>
    </location>
</feature>
<keyword evidence="2" id="KW-0175">Coiled coil</keyword>
<dbReference type="PANTHER" id="PTHR16091:SF3">
    <property type="entry name" value="TETRATRICOPEPTIDE REPEAT PROTEIN 17"/>
    <property type="match status" value="1"/>
</dbReference>
<sequence length="896" mass="106735">MKDNDENRPNTYLDDLMRRINPNTLLENDLHDILIEFTNNYVNEVLNKACSLAKHRGSKKLTKDDVNFVLALFASSHLIFNSKDGKYEEEDSLYLIRHPYLLNDFYNQIEWIKELLELKTTVRQQKILINKKYDYDDIEIEQKIRTTDDDCIRSRNFDPKKNQHINLAIERVDQLDDFINSNRAPITARLQSKLAYEYFEYGENFNCKEIIRNDGKKERKRLVCNVTDWEIYNELLNKQKEKKVEIIQQELLELNFINNERLNRKENDEKIEKKRNSELKEYKNKLKNFIKNIGKLMENGPQFIPKYPILNKPNKELFEFFHPSWPSIQKCNEFINEIIFEKENYLNNLRLPELFISPENKGFLISDLLTKYLLIENNQLTPLPWKLPYCSPYINKTLLFDEKLNFIENLNIFKKLKSGYFEPSDKFAEKRLKNELFKLIGYNLNINKLNEQQLEQQQQPLIREIGQRIGNLIEFDIGPRWITFNLAALYFRYIGIPKEAIICLEEALKYSKYEDIALTQLAQIILRLNNSINDKNNGLEKIISLSMHLGLNEPIPFNLMAIFYQLKGNSFNSEKYLFQAMELDYNFKPSLNILLNKKCSQRIINSKQTSFLKFNNIYSSPICCWPNEQNIYCFKTINKNKKIIINCYKLEEYLFNNNNFNLIYFRCNNTPYKGKSYPIPGFVNLIIPFLFPIVKLREIKDNIFSKKLEEEFEQKLTKENKIIKEIPVFPLDYGGYSIERINAYQRPIWPEGVQEQINQFEINFNLNEEENKYLNKIKEEKQQINEKNNLINKKEQFINSFSFKQSNIFNNNNQINENLLKKVLYNFDISLPKKLPIPSIYMVNKGKEIFSFSLTSLKEICQKKLLNNLLFEQPISTWVSPSAKGINVYLFIYFFF</sequence>
<dbReference type="GO" id="GO:0006352">
    <property type="term" value="P:DNA-templated transcription initiation"/>
    <property type="evidence" value="ECO:0007669"/>
    <property type="project" value="InterPro"/>
</dbReference>
<organism evidence="4 5">
    <name type="scientific">Meloidogyne graminicola</name>
    <dbReference type="NCBI Taxonomy" id="189291"/>
    <lineage>
        <taxon>Eukaryota</taxon>
        <taxon>Metazoa</taxon>
        <taxon>Ecdysozoa</taxon>
        <taxon>Nematoda</taxon>
        <taxon>Chromadorea</taxon>
        <taxon>Rhabditida</taxon>
        <taxon>Tylenchina</taxon>
        <taxon>Tylenchomorpha</taxon>
        <taxon>Tylenchoidea</taxon>
        <taxon>Meloidogynidae</taxon>
        <taxon>Meloidogyninae</taxon>
        <taxon>Meloidogyne</taxon>
    </lineage>
</organism>
<dbReference type="SUPFAM" id="SSF47113">
    <property type="entry name" value="Histone-fold"/>
    <property type="match status" value="1"/>
</dbReference>
<dbReference type="EMBL" id="JABEBT010000012">
    <property type="protein sequence ID" value="KAF7638393.1"/>
    <property type="molecule type" value="Genomic_DNA"/>
</dbReference>
<gene>
    <name evidence="4" type="ORF">Mgra_00002075</name>
</gene>
<evidence type="ECO:0000313" key="5">
    <source>
        <dbReference type="Proteomes" id="UP000605970"/>
    </source>
</evidence>
<dbReference type="Proteomes" id="UP000605970">
    <property type="component" value="Unassembled WGS sequence"/>
</dbReference>
<dbReference type="InterPro" id="IPR052630">
    <property type="entry name" value="TTC17"/>
</dbReference>
<evidence type="ECO:0000256" key="2">
    <source>
        <dbReference type="SAM" id="Coils"/>
    </source>
</evidence>
<evidence type="ECO:0000259" key="3">
    <source>
        <dbReference type="Pfam" id="PF03847"/>
    </source>
</evidence>
<proteinExistence type="predicted"/>
<dbReference type="SUPFAM" id="SSF48452">
    <property type="entry name" value="TPR-like"/>
    <property type="match status" value="1"/>
</dbReference>
<dbReference type="GO" id="GO:0005669">
    <property type="term" value="C:transcription factor TFIID complex"/>
    <property type="evidence" value="ECO:0007669"/>
    <property type="project" value="InterPro"/>
</dbReference>
<dbReference type="PANTHER" id="PTHR16091">
    <property type="entry name" value="TTC17 PROTEIN"/>
    <property type="match status" value="1"/>
</dbReference>
<dbReference type="GO" id="GO:0030041">
    <property type="term" value="P:actin filament polymerization"/>
    <property type="evidence" value="ECO:0007669"/>
    <property type="project" value="TreeGrafter"/>
</dbReference>
<comment type="caution">
    <text evidence="4">The sequence shown here is derived from an EMBL/GenBank/DDBJ whole genome shotgun (WGS) entry which is preliminary data.</text>
</comment>
<dbReference type="Pfam" id="PF03847">
    <property type="entry name" value="TFIID_20kDa"/>
    <property type="match status" value="1"/>
</dbReference>
<dbReference type="GO" id="GO:0005737">
    <property type="term" value="C:cytoplasm"/>
    <property type="evidence" value="ECO:0007669"/>
    <property type="project" value="TreeGrafter"/>
</dbReference>
<dbReference type="AlphaFoldDB" id="A0A8S9ZZT4"/>
<dbReference type="InterPro" id="IPR003228">
    <property type="entry name" value="TFIID_TAF12_dom"/>
</dbReference>
<name>A0A8S9ZZT4_9BILA</name>
<dbReference type="CDD" id="cd07981">
    <property type="entry name" value="HFD_TAF12"/>
    <property type="match status" value="1"/>
</dbReference>
<accession>A0A8S9ZZT4</accession>
<feature type="domain" description="Transcription initiation factor TFIID subunit 12" evidence="3">
    <location>
        <begin position="12"/>
        <end position="70"/>
    </location>
</feature>
<evidence type="ECO:0000256" key="1">
    <source>
        <dbReference type="ARBA" id="ARBA00017484"/>
    </source>
</evidence>
<reference evidence="4" key="1">
    <citation type="journal article" date="2020" name="Ecol. Evol.">
        <title>Genome structure and content of the rice root-knot nematode (Meloidogyne graminicola).</title>
        <authorList>
            <person name="Phan N.T."/>
            <person name="Danchin E.G.J."/>
            <person name="Klopp C."/>
            <person name="Perfus-Barbeoch L."/>
            <person name="Kozlowski D.K."/>
            <person name="Koutsovoulos G.D."/>
            <person name="Lopez-Roques C."/>
            <person name="Bouchez O."/>
            <person name="Zahm M."/>
            <person name="Besnard G."/>
            <person name="Bellafiore S."/>
        </authorList>
    </citation>
    <scope>NUCLEOTIDE SEQUENCE</scope>
    <source>
        <strain evidence="4">VN-18</strain>
    </source>
</reference>
<protein>
    <recommendedName>
        <fullName evidence="1">Transcription initiation factor TFIID subunit 12</fullName>
    </recommendedName>
</protein>
<evidence type="ECO:0000313" key="4">
    <source>
        <dbReference type="EMBL" id="KAF7638393.1"/>
    </source>
</evidence>